<dbReference type="EMBL" id="JAVRIC010000001">
    <property type="protein sequence ID" value="MDT0495981.1"/>
    <property type="molecule type" value="Genomic_DNA"/>
</dbReference>
<accession>A0ABU2WDM8</accession>
<dbReference type="InterPro" id="IPR026026">
    <property type="entry name" value="HIT_Hint"/>
</dbReference>
<keyword evidence="4" id="KW-1185">Reference proteome</keyword>
<dbReference type="Proteomes" id="UP001254608">
    <property type="component" value="Unassembled WGS sequence"/>
</dbReference>
<dbReference type="PROSITE" id="PS51084">
    <property type="entry name" value="HIT_2"/>
    <property type="match status" value="1"/>
</dbReference>
<sequence length="145" mass="15898">MTAPFELHERLAADTSSLGELPLSRLLMSRDGRYPWFLLVPRIAGLRELHELDAADRHRLSDESAALSRALLKVFGGDKLNVAAIGNQVPQLHLHHVVRSADDDAWPAPVWGHSPPLALADDEAQRRRHAVSASLRAAGIALRAD</sequence>
<dbReference type="GO" id="GO:0032259">
    <property type="term" value="P:methylation"/>
    <property type="evidence" value="ECO:0007669"/>
    <property type="project" value="UniProtKB-KW"/>
</dbReference>
<evidence type="ECO:0000259" key="2">
    <source>
        <dbReference type="PROSITE" id="PS51084"/>
    </source>
</evidence>
<dbReference type="InterPro" id="IPR011146">
    <property type="entry name" value="HIT-like"/>
</dbReference>
<dbReference type="GO" id="GO:0008168">
    <property type="term" value="F:methyltransferase activity"/>
    <property type="evidence" value="ECO:0007669"/>
    <property type="project" value="UniProtKB-KW"/>
</dbReference>
<gene>
    <name evidence="3" type="ORF">RM530_01190</name>
</gene>
<organism evidence="3 4">
    <name type="scientific">Banduia mediterranea</name>
    <dbReference type="NCBI Taxonomy" id="3075609"/>
    <lineage>
        <taxon>Bacteria</taxon>
        <taxon>Pseudomonadati</taxon>
        <taxon>Pseudomonadota</taxon>
        <taxon>Gammaproteobacteria</taxon>
        <taxon>Nevskiales</taxon>
        <taxon>Algiphilaceae</taxon>
        <taxon>Banduia</taxon>
    </lineage>
</organism>
<dbReference type="Gene3D" id="3.30.428.10">
    <property type="entry name" value="HIT-like"/>
    <property type="match status" value="1"/>
</dbReference>
<protein>
    <submittedName>
        <fullName evidence="3">HIT family protein</fullName>
        <ecNumber evidence="3">2.1.1.-</ecNumber>
    </submittedName>
</protein>
<evidence type="ECO:0000313" key="3">
    <source>
        <dbReference type="EMBL" id="MDT0495981.1"/>
    </source>
</evidence>
<name>A0ABU2WDM8_9GAMM</name>
<proteinExistence type="predicted"/>
<feature type="domain" description="HIT" evidence="2">
    <location>
        <begin position="38"/>
        <end position="106"/>
    </location>
</feature>
<evidence type="ECO:0000256" key="1">
    <source>
        <dbReference type="PROSITE-ProRule" id="PRU00464"/>
    </source>
</evidence>
<evidence type="ECO:0000313" key="4">
    <source>
        <dbReference type="Proteomes" id="UP001254608"/>
    </source>
</evidence>
<reference evidence="3 4" key="1">
    <citation type="submission" date="2023-09" db="EMBL/GenBank/DDBJ databases">
        <authorList>
            <person name="Rey-Velasco X."/>
        </authorList>
    </citation>
    <scope>NUCLEOTIDE SEQUENCE [LARGE SCALE GENOMIC DNA]</scope>
    <source>
        <strain evidence="3 4">W345</strain>
    </source>
</reference>
<dbReference type="InterPro" id="IPR036265">
    <property type="entry name" value="HIT-like_sf"/>
</dbReference>
<dbReference type="Pfam" id="PF01230">
    <property type="entry name" value="HIT"/>
    <property type="match status" value="1"/>
</dbReference>
<dbReference type="PIRSF" id="PIRSF000714">
    <property type="entry name" value="HIT"/>
    <property type="match status" value="1"/>
</dbReference>
<keyword evidence="3" id="KW-0808">Transferase</keyword>
<dbReference type="EC" id="2.1.1.-" evidence="3"/>
<comment type="caution">
    <text evidence="3">The sequence shown here is derived from an EMBL/GenBank/DDBJ whole genome shotgun (WGS) entry which is preliminary data.</text>
</comment>
<dbReference type="RefSeq" id="WP_311363372.1">
    <property type="nucleotide sequence ID" value="NZ_JAVRIC010000001.1"/>
</dbReference>
<keyword evidence="3" id="KW-0489">Methyltransferase</keyword>
<dbReference type="SUPFAM" id="SSF54197">
    <property type="entry name" value="HIT-like"/>
    <property type="match status" value="1"/>
</dbReference>
<comment type="caution">
    <text evidence="1">Lacks conserved residue(s) required for the propagation of feature annotation.</text>
</comment>